<comment type="caution">
    <text evidence="2">The sequence shown here is derived from an EMBL/GenBank/DDBJ whole genome shotgun (WGS) entry which is preliminary data.</text>
</comment>
<reference evidence="2" key="1">
    <citation type="submission" date="2021-09" db="EMBL/GenBank/DDBJ databases">
        <authorList>
            <person name="Martin H S."/>
        </authorList>
    </citation>
    <scope>NUCLEOTIDE SEQUENCE</scope>
</reference>
<evidence type="ECO:0000256" key="1">
    <source>
        <dbReference type="SAM" id="MobiDB-lite"/>
    </source>
</evidence>
<dbReference type="OrthoDB" id="7219366at2759"/>
<proteinExistence type="predicted"/>
<evidence type="ECO:0000313" key="2">
    <source>
        <dbReference type="EMBL" id="CAG9557942.1"/>
    </source>
</evidence>
<name>A0A8J2Q7N7_9NEOP</name>
<dbReference type="AlphaFoldDB" id="A0A8J2Q7N7"/>
<sequence>MANYYNVIESQKALESLLMKKMTEFEKQLKASIPGSNVSVAGLYDEFNCFKDHVWSILSLLRQQISDLNQVVDNIEMRHRRKYLLFNGVPEEPNEDLSNSISDICNNKLGIRDVTKDKIIACHRLGKHSEGKHRPVLVRFVDLNLKTAVWKKKASLKGSSFVLSEFLTHQRQSLFLLARKRLGMKNCWTLDGNIIAKLPDGTRHRIDTEESLSKLTVNTDVTAEAPSSGNQDSSSGYNSKPKRAVRAKK</sequence>
<evidence type="ECO:0000313" key="3">
    <source>
        <dbReference type="Proteomes" id="UP000789524"/>
    </source>
</evidence>
<dbReference type="Gene3D" id="3.30.70.1820">
    <property type="entry name" value="L1 transposable element, RRM domain"/>
    <property type="match status" value="1"/>
</dbReference>
<feature type="compositionally biased region" description="Basic residues" evidence="1">
    <location>
        <begin position="240"/>
        <end position="249"/>
    </location>
</feature>
<dbReference type="EMBL" id="CAKASE010000017">
    <property type="protein sequence ID" value="CAG9557942.1"/>
    <property type="molecule type" value="Genomic_DNA"/>
</dbReference>
<protein>
    <submittedName>
        <fullName evidence="2">(African queen) hypothetical protein</fullName>
    </submittedName>
</protein>
<feature type="region of interest" description="Disordered" evidence="1">
    <location>
        <begin position="217"/>
        <end position="249"/>
    </location>
</feature>
<keyword evidence="3" id="KW-1185">Reference proteome</keyword>
<gene>
    <name evidence="2" type="ORF">DCHRY22_LOCUS191</name>
</gene>
<organism evidence="2 3">
    <name type="scientific">Danaus chrysippus</name>
    <name type="common">African queen</name>
    <dbReference type="NCBI Taxonomy" id="151541"/>
    <lineage>
        <taxon>Eukaryota</taxon>
        <taxon>Metazoa</taxon>
        <taxon>Ecdysozoa</taxon>
        <taxon>Arthropoda</taxon>
        <taxon>Hexapoda</taxon>
        <taxon>Insecta</taxon>
        <taxon>Pterygota</taxon>
        <taxon>Neoptera</taxon>
        <taxon>Endopterygota</taxon>
        <taxon>Lepidoptera</taxon>
        <taxon>Glossata</taxon>
        <taxon>Ditrysia</taxon>
        <taxon>Papilionoidea</taxon>
        <taxon>Nymphalidae</taxon>
        <taxon>Danainae</taxon>
        <taxon>Danaini</taxon>
        <taxon>Danaina</taxon>
        <taxon>Danaus</taxon>
        <taxon>Anosia</taxon>
    </lineage>
</organism>
<feature type="compositionally biased region" description="Polar residues" evidence="1">
    <location>
        <begin position="217"/>
        <end position="238"/>
    </location>
</feature>
<accession>A0A8J2Q7N7</accession>
<dbReference type="Proteomes" id="UP000789524">
    <property type="component" value="Unassembled WGS sequence"/>
</dbReference>